<keyword evidence="6 8" id="KW-1133">Transmembrane helix</keyword>
<evidence type="ECO:0000256" key="6">
    <source>
        <dbReference type="ARBA" id="ARBA00022989"/>
    </source>
</evidence>
<dbReference type="Pfam" id="PF06750">
    <property type="entry name" value="A24_N_bact"/>
    <property type="match status" value="1"/>
</dbReference>
<sequence length="247" mass="26354">MLGLTLGSFINVCIHRLPKNESIIAPRSYCQSCKTKISAWDNIPVLSYLLLKGKCRQCTASISLLYPIVEVSTALLLLTGFIQFGMSMKFAIFCAIGPALLTVAIIDIKHKIIPDTITLPGIIFGLVAGGYLVGLKESLLGLISGGGIFLFSSEVYYRVRGRVGMGGGDIKFIAAVGALLGLKQVFLVIFLSAFIGSVVGLVGLVGKKLNAMSQIPFGPFLAVGTLIVYFSGENIINMYITTIMGGY</sequence>
<dbReference type="EMBL" id="UINC01090613">
    <property type="protein sequence ID" value="SVC42709.1"/>
    <property type="molecule type" value="Genomic_DNA"/>
</dbReference>
<evidence type="ECO:0000259" key="10">
    <source>
        <dbReference type="Pfam" id="PF06750"/>
    </source>
</evidence>
<evidence type="ECO:0000313" key="11">
    <source>
        <dbReference type="EMBL" id="SVC42709.1"/>
    </source>
</evidence>
<accession>A0A382M185</accession>
<proteinExistence type="inferred from homology"/>
<dbReference type="InterPro" id="IPR000045">
    <property type="entry name" value="Prepilin_IV_endopep_pep"/>
</dbReference>
<feature type="transmembrane region" description="Helical" evidence="8">
    <location>
        <begin position="115"/>
        <end position="133"/>
    </location>
</feature>
<keyword evidence="4" id="KW-0997">Cell inner membrane</keyword>
<protein>
    <recommendedName>
        <fullName evidence="12">Peptidase A24A N-terminal domain-containing protein</fullName>
    </recommendedName>
</protein>
<evidence type="ECO:0000256" key="2">
    <source>
        <dbReference type="ARBA" id="ARBA00005801"/>
    </source>
</evidence>
<dbReference type="InterPro" id="IPR050882">
    <property type="entry name" value="Prepilin_peptidase/N-MTase"/>
</dbReference>
<evidence type="ECO:0000256" key="1">
    <source>
        <dbReference type="ARBA" id="ARBA00004429"/>
    </source>
</evidence>
<dbReference type="GO" id="GO:0006465">
    <property type="term" value="P:signal peptide processing"/>
    <property type="evidence" value="ECO:0007669"/>
    <property type="project" value="TreeGrafter"/>
</dbReference>
<dbReference type="Pfam" id="PF01478">
    <property type="entry name" value="Peptidase_A24"/>
    <property type="match status" value="1"/>
</dbReference>
<evidence type="ECO:0008006" key="12">
    <source>
        <dbReference type="Google" id="ProtNLM"/>
    </source>
</evidence>
<dbReference type="GO" id="GO:0004190">
    <property type="term" value="F:aspartic-type endopeptidase activity"/>
    <property type="evidence" value="ECO:0007669"/>
    <property type="project" value="InterPro"/>
</dbReference>
<feature type="transmembrane region" description="Helical" evidence="8">
    <location>
        <begin position="211"/>
        <end position="230"/>
    </location>
</feature>
<evidence type="ECO:0000256" key="8">
    <source>
        <dbReference type="SAM" id="Phobius"/>
    </source>
</evidence>
<name>A0A382M185_9ZZZZ</name>
<gene>
    <name evidence="11" type="ORF">METZ01_LOCUS295563</name>
</gene>
<feature type="transmembrane region" description="Helical" evidence="8">
    <location>
        <begin position="185"/>
        <end position="205"/>
    </location>
</feature>
<feature type="transmembrane region" description="Helical" evidence="8">
    <location>
        <begin position="139"/>
        <end position="157"/>
    </location>
</feature>
<dbReference type="PRINTS" id="PR00864">
    <property type="entry name" value="PREPILNPTASE"/>
</dbReference>
<evidence type="ECO:0000256" key="3">
    <source>
        <dbReference type="ARBA" id="ARBA00022475"/>
    </source>
</evidence>
<evidence type="ECO:0000259" key="9">
    <source>
        <dbReference type="Pfam" id="PF01478"/>
    </source>
</evidence>
<feature type="transmembrane region" description="Helical" evidence="8">
    <location>
        <begin position="90"/>
        <end position="108"/>
    </location>
</feature>
<keyword evidence="5 8" id="KW-0812">Transmembrane</keyword>
<dbReference type="InterPro" id="IPR014032">
    <property type="entry name" value="Peptidase_A24A_bac"/>
</dbReference>
<dbReference type="PANTHER" id="PTHR30487">
    <property type="entry name" value="TYPE 4 PREPILIN-LIKE PROTEINS LEADER PEPTIDE-PROCESSING ENZYME"/>
    <property type="match status" value="1"/>
</dbReference>
<feature type="transmembrane region" description="Helical" evidence="8">
    <location>
        <begin position="64"/>
        <end position="84"/>
    </location>
</feature>
<evidence type="ECO:0000256" key="7">
    <source>
        <dbReference type="ARBA" id="ARBA00023136"/>
    </source>
</evidence>
<dbReference type="AlphaFoldDB" id="A0A382M185"/>
<organism evidence="11">
    <name type="scientific">marine metagenome</name>
    <dbReference type="NCBI Taxonomy" id="408172"/>
    <lineage>
        <taxon>unclassified sequences</taxon>
        <taxon>metagenomes</taxon>
        <taxon>ecological metagenomes</taxon>
    </lineage>
</organism>
<feature type="domain" description="Prepilin peptidase A24 N-terminal" evidence="10">
    <location>
        <begin position="2"/>
        <end position="84"/>
    </location>
</feature>
<keyword evidence="7 8" id="KW-0472">Membrane</keyword>
<comment type="similarity">
    <text evidence="2">Belongs to the peptidase A24 family.</text>
</comment>
<dbReference type="PANTHER" id="PTHR30487:SF0">
    <property type="entry name" value="PREPILIN LEADER PEPTIDASE_N-METHYLTRANSFERASE-RELATED"/>
    <property type="match status" value="1"/>
</dbReference>
<keyword evidence="3" id="KW-1003">Cell membrane</keyword>
<evidence type="ECO:0000256" key="5">
    <source>
        <dbReference type="ARBA" id="ARBA00022692"/>
    </source>
</evidence>
<dbReference type="GO" id="GO:0005886">
    <property type="term" value="C:plasma membrane"/>
    <property type="evidence" value="ECO:0007669"/>
    <property type="project" value="UniProtKB-SubCell"/>
</dbReference>
<feature type="domain" description="Prepilin type IV endopeptidase peptidase" evidence="9">
    <location>
        <begin position="97"/>
        <end position="201"/>
    </location>
</feature>
<dbReference type="InterPro" id="IPR010627">
    <property type="entry name" value="Prepilin_pept_A24_N"/>
</dbReference>
<reference evidence="11" key="1">
    <citation type="submission" date="2018-05" db="EMBL/GenBank/DDBJ databases">
        <authorList>
            <person name="Lanie J.A."/>
            <person name="Ng W.-L."/>
            <person name="Kazmierczak K.M."/>
            <person name="Andrzejewski T.M."/>
            <person name="Davidsen T.M."/>
            <person name="Wayne K.J."/>
            <person name="Tettelin H."/>
            <person name="Glass J.I."/>
            <person name="Rusch D."/>
            <person name="Podicherti R."/>
            <person name="Tsui H.-C.T."/>
            <person name="Winkler M.E."/>
        </authorList>
    </citation>
    <scope>NUCLEOTIDE SEQUENCE</scope>
</reference>
<evidence type="ECO:0000256" key="4">
    <source>
        <dbReference type="ARBA" id="ARBA00022519"/>
    </source>
</evidence>
<comment type="subcellular location">
    <subcellularLocation>
        <location evidence="1">Cell inner membrane</location>
        <topology evidence="1">Multi-pass membrane protein</topology>
    </subcellularLocation>
</comment>
<dbReference type="Gene3D" id="1.20.120.1220">
    <property type="match status" value="1"/>
</dbReference>